<dbReference type="PIRSF" id="PIRSF000398">
    <property type="entry name" value="M_m6A_EcoRV"/>
    <property type="match status" value="1"/>
</dbReference>
<comment type="caution">
    <text evidence="6">The sequence shown here is derived from an EMBL/GenBank/DDBJ whole genome shotgun (WGS) entry which is preliminary data.</text>
</comment>
<dbReference type="GO" id="GO:0009307">
    <property type="term" value="P:DNA restriction-modification system"/>
    <property type="evidence" value="ECO:0007669"/>
    <property type="project" value="InterPro"/>
</dbReference>
<dbReference type="InterPro" id="IPR012327">
    <property type="entry name" value="MeTrfase_D12"/>
</dbReference>
<dbReference type="RefSeq" id="WP_176890097.1">
    <property type="nucleotide sequence ID" value="NZ_CP196567.1"/>
</dbReference>
<dbReference type="EMBL" id="AABEQV010000001">
    <property type="protein sequence ID" value="EAG9855437.1"/>
    <property type="molecule type" value="Genomic_DNA"/>
</dbReference>
<dbReference type="EC" id="2.1.1.72" evidence="1"/>
<dbReference type="AlphaFoldDB" id="A0A823JGE1"/>
<evidence type="ECO:0000256" key="1">
    <source>
        <dbReference type="ARBA" id="ARBA00011900"/>
    </source>
</evidence>
<reference evidence="6 7" key="1">
    <citation type="submission" date="2019-04" db="EMBL/GenBank/DDBJ databases">
        <authorList>
            <person name="Ashton P.M."/>
            <person name="Dallman T."/>
            <person name="Nair S."/>
            <person name="De Pinna E."/>
            <person name="Peters T."/>
            <person name="Grant K."/>
        </authorList>
    </citation>
    <scope>NUCLEOTIDE SEQUENCE [LARGE SCALE GENOMIC DNA]</scope>
    <source>
        <strain evidence="6 7">429821</strain>
    </source>
</reference>
<dbReference type="GO" id="GO:0032259">
    <property type="term" value="P:methylation"/>
    <property type="evidence" value="ECO:0007669"/>
    <property type="project" value="UniProtKB-KW"/>
</dbReference>
<name>A0A823JGE1_LISMN</name>
<accession>A0A823JGE1</accession>
<dbReference type="InterPro" id="IPR002052">
    <property type="entry name" value="DNA_methylase_N6_adenine_CS"/>
</dbReference>
<organism evidence="6 7">
    <name type="scientific">Listeria monocytogenes</name>
    <dbReference type="NCBI Taxonomy" id="1639"/>
    <lineage>
        <taxon>Bacteria</taxon>
        <taxon>Bacillati</taxon>
        <taxon>Bacillota</taxon>
        <taxon>Bacilli</taxon>
        <taxon>Bacillales</taxon>
        <taxon>Listeriaceae</taxon>
        <taxon>Listeria</taxon>
    </lineage>
</organism>
<proteinExistence type="predicted"/>
<keyword evidence="4" id="KW-0949">S-adenosyl-L-methionine</keyword>
<dbReference type="PANTHER" id="PTHR30481">
    <property type="entry name" value="DNA ADENINE METHYLASE"/>
    <property type="match status" value="1"/>
</dbReference>
<evidence type="ECO:0000313" key="6">
    <source>
        <dbReference type="EMBL" id="EAG9855437.1"/>
    </source>
</evidence>
<gene>
    <name evidence="6" type="ORF">D4C60_00345</name>
</gene>
<evidence type="ECO:0000313" key="7">
    <source>
        <dbReference type="Proteomes" id="UP000548826"/>
    </source>
</evidence>
<evidence type="ECO:0000256" key="5">
    <source>
        <dbReference type="ARBA" id="ARBA00047942"/>
    </source>
</evidence>
<keyword evidence="3" id="KW-0808">Transferase</keyword>
<dbReference type="GO" id="GO:0009007">
    <property type="term" value="F:site-specific DNA-methyltransferase (adenine-specific) activity"/>
    <property type="evidence" value="ECO:0007669"/>
    <property type="project" value="UniProtKB-EC"/>
</dbReference>
<dbReference type="Gene3D" id="3.40.50.150">
    <property type="entry name" value="Vaccinia Virus protein VP39"/>
    <property type="match status" value="2"/>
</dbReference>
<sequence>MKRILNYPGSKWNIANLIIDNMPTHKSYLEPFCGSCAVFMNKPKTVLETINDMDGRLVNLFTVMRDEPEKLQYLIAHTLYSREEYIRSQEIADDELEDARRMAVRLWFGVGGKTHSVPGFRKNISWNGPYNAYEWTDMYSRIGIAAARLKNAQIENMDAFKLIEQHNDKDTLIYCDPPYIPSSLVSAHYQHDFSIEQHQELLLLLKKHEGNVMLSGYESELYNRELAMWPRIEKQVKVGITSEKKTDRQEVIWCNFEPPAQMNLFDIN</sequence>
<evidence type="ECO:0000256" key="4">
    <source>
        <dbReference type="ARBA" id="ARBA00022691"/>
    </source>
</evidence>
<dbReference type="PANTHER" id="PTHR30481:SF4">
    <property type="entry name" value="SITE-SPECIFIC DNA-METHYLTRANSFERASE (ADENINE-SPECIFIC)"/>
    <property type="match status" value="1"/>
</dbReference>
<dbReference type="Pfam" id="PF02086">
    <property type="entry name" value="MethyltransfD12"/>
    <property type="match status" value="1"/>
</dbReference>
<dbReference type="PRINTS" id="PR00505">
    <property type="entry name" value="D12N6MTFRASE"/>
</dbReference>
<dbReference type="InterPro" id="IPR029063">
    <property type="entry name" value="SAM-dependent_MTases_sf"/>
</dbReference>
<protein>
    <recommendedName>
        <fullName evidence="1">site-specific DNA-methyltransferase (adenine-specific)</fullName>
        <ecNumber evidence="1">2.1.1.72</ecNumber>
    </recommendedName>
</protein>
<dbReference type="GO" id="GO:0043565">
    <property type="term" value="F:sequence-specific DNA binding"/>
    <property type="evidence" value="ECO:0007669"/>
    <property type="project" value="TreeGrafter"/>
</dbReference>
<dbReference type="Proteomes" id="UP000548826">
    <property type="component" value="Unassembled WGS sequence"/>
</dbReference>
<evidence type="ECO:0000256" key="2">
    <source>
        <dbReference type="ARBA" id="ARBA00022603"/>
    </source>
</evidence>
<dbReference type="PROSITE" id="PS00092">
    <property type="entry name" value="N6_MTASE"/>
    <property type="match status" value="1"/>
</dbReference>
<dbReference type="SUPFAM" id="SSF53335">
    <property type="entry name" value="S-adenosyl-L-methionine-dependent methyltransferases"/>
    <property type="match status" value="1"/>
</dbReference>
<comment type="catalytic activity">
    <reaction evidence="5">
        <text>a 2'-deoxyadenosine in DNA + S-adenosyl-L-methionine = an N(6)-methyl-2'-deoxyadenosine in DNA + S-adenosyl-L-homocysteine + H(+)</text>
        <dbReference type="Rhea" id="RHEA:15197"/>
        <dbReference type="Rhea" id="RHEA-COMP:12418"/>
        <dbReference type="Rhea" id="RHEA-COMP:12419"/>
        <dbReference type="ChEBI" id="CHEBI:15378"/>
        <dbReference type="ChEBI" id="CHEBI:57856"/>
        <dbReference type="ChEBI" id="CHEBI:59789"/>
        <dbReference type="ChEBI" id="CHEBI:90615"/>
        <dbReference type="ChEBI" id="CHEBI:90616"/>
        <dbReference type="EC" id="2.1.1.72"/>
    </reaction>
</comment>
<evidence type="ECO:0000256" key="3">
    <source>
        <dbReference type="ARBA" id="ARBA00022679"/>
    </source>
</evidence>
<dbReference type="GO" id="GO:0006298">
    <property type="term" value="P:mismatch repair"/>
    <property type="evidence" value="ECO:0007669"/>
    <property type="project" value="TreeGrafter"/>
</dbReference>
<keyword evidence="2 6" id="KW-0489">Methyltransferase</keyword>
<dbReference type="InterPro" id="IPR012263">
    <property type="entry name" value="M_m6A_EcoRV"/>
</dbReference>
<dbReference type="GO" id="GO:1904047">
    <property type="term" value="F:S-adenosyl-L-methionine binding"/>
    <property type="evidence" value="ECO:0007669"/>
    <property type="project" value="TreeGrafter"/>
</dbReference>